<feature type="region of interest" description="Disordered" evidence="8">
    <location>
        <begin position="1005"/>
        <end position="1033"/>
    </location>
</feature>
<feature type="repeat" description="ANK" evidence="7">
    <location>
        <begin position="741"/>
        <end position="773"/>
    </location>
</feature>
<keyword evidence="5 7" id="KW-0040">ANK repeat</keyword>
<feature type="repeat" description="ANK" evidence="7">
    <location>
        <begin position="212"/>
        <end position="244"/>
    </location>
</feature>
<accession>A0A1I8JAF3</accession>
<dbReference type="Gene3D" id="2.60.40.2660">
    <property type="match status" value="1"/>
</dbReference>
<dbReference type="PROSITE" id="PS50297">
    <property type="entry name" value="ANK_REP_REGION"/>
    <property type="match status" value="21"/>
</dbReference>
<feature type="region of interest" description="Disordered" evidence="8">
    <location>
        <begin position="1802"/>
        <end position="1879"/>
    </location>
</feature>
<dbReference type="GO" id="GO:0005737">
    <property type="term" value="C:cytoplasm"/>
    <property type="evidence" value="ECO:0007669"/>
    <property type="project" value="UniProtKB-SubCell"/>
</dbReference>
<feature type="repeat" description="ANK" evidence="7">
    <location>
        <begin position="443"/>
        <end position="475"/>
    </location>
</feature>
<dbReference type="FunFam" id="1.25.40.20:FF:000095">
    <property type="entry name" value="Ankyrin 2, isoform J"/>
    <property type="match status" value="1"/>
</dbReference>
<dbReference type="InterPro" id="IPR002110">
    <property type="entry name" value="Ankyrin_rpt"/>
</dbReference>
<feature type="repeat" description="ANK" evidence="7">
    <location>
        <begin position="311"/>
        <end position="343"/>
    </location>
</feature>
<feature type="region of interest" description="Disordered" evidence="8">
    <location>
        <begin position="1560"/>
        <end position="1617"/>
    </location>
</feature>
<feature type="repeat" description="ANK" evidence="7">
    <location>
        <begin position="245"/>
        <end position="277"/>
    </location>
</feature>
<name>A0A1I8JAF3_9PLAT</name>
<feature type="repeat" description="ANK" evidence="7">
    <location>
        <begin position="708"/>
        <end position="740"/>
    </location>
</feature>
<dbReference type="Pfam" id="PF12796">
    <property type="entry name" value="Ank_2"/>
    <property type="match status" value="7"/>
</dbReference>
<dbReference type="InterPro" id="IPR051165">
    <property type="entry name" value="Multifunctional_ANK_Repeat"/>
</dbReference>
<feature type="compositionally biased region" description="Acidic residues" evidence="8">
    <location>
        <begin position="952"/>
        <end position="962"/>
    </location>
</feature>
<feature type="repeat" description="ANK" evidence="7">
    <location>
        <begin position="608"/>
        <end position="640"/>
    </location>
</feature>
<evidence type="ECO:0000256" key="4">
    <source>
        <dbReference type="ARBA" id="ARBA00022737"/>
    </source>
</evidence>
<feature type="compositionally biased region" description="Polar residues" evidence="8">
    <location>
        <begin position="1915"/>
        <end position="1924"/>
    </location>
</feature>
<feature type="repeat" description="ANK" evidence="7">
    <location>
        <begin position="377"/>
        <end position="409"/>
    </location>
</feature>
<dbReference type="PROSITE" id="PS50088">
    <property type="entry name" value="ANK_REPEAT"/>
    <property type="match status" value="21"/>
</dbReference>
<dbReference type="PANTHER" id="PTHR24123">
    <property type="entry name" value="ANKYRIN REPEAT-CONTAINING"/>
    <property type="match status" value="1"/>
</dbReference>
<feature type="repeat" description="ANK" evidence="7">
    <location>
        <begin position="509"/>
        <end position="541"/>
    </location>
</feature>
<dbReference type="GO" id="GO:0016020">
    <property type="term" value="C:membrane"/>
    <property type="evidence" value="ECO:0007669"/>
    <property type="project" value="UniProtKB-SubCell"/>
</dbReference>
<reference evidence="11" key="1">
    <citation type="submission" date="2016-11" db="UniProtKB">
        <authorList>
            <consortium name="WormBaseParasite"/>
        </authorList>
    </citation>
    <scope>IDENTIFICATION</scope>
</reference>
<dbReference type="SMART" id="SM00248">
    <property type="entry name" value="ANK"/>
    <property type="match status" value="23"/>
</dbReference>
<keyword evidence="10" id="KW-1185">Reference proteome</keyword>
<dbReference type="SUPFAM" id="SSF48403">
    <property type="entry name" value="Ankyrin repeat"/>
    <property type="match status" value="2"/>
</dbReference>
<feature type="repeat" description="ANK" evidence="7">
    <location>
        <begin position="51"/>
        <end position="83"/>
    </location>
</feature>
<dbReference type="PROSITE" id="PS51145">
    <property type="entry name" value="ZU5"/>
    <property type="match status" value="2"/>
</dbReference>
<evidence type="ECO:0000256" key="3">
    <source>
        <dbReference type="ARBA" id="ARBA00022490"/>
    </source>
</evidence>
<dbReference type="WBParaSite" id="maker-uti_cns_0046467-snap-gene-0.4-mRNA-1">
    <property type="protein sequence ID" value="maker-uti_cns_0046467-snap-gene-0.4-mRNA-1"/>
    <property type="gene ID" value="maker-uti_cns_0046467-snap-gene-0.4"/>
</dbReference>
<evidence type="ECO:0000256" key="1">
    <source>
        <dbReference type="ARBA" id="ARBA00004370"/>
    </source>
</evidence>
<feature type="repeat" description="ANK" evidence="7">
    <location>
        <begin position="641"/>
        <end position="673"/>
    </location>
</feature>
<feature type="region of interest" description="Disordered" evidence="8">
    <location>
        <begin position="1902"/>
        <end position="1934"/>
    </location>
</feature>
<dbReference type="Gene3D" id="2.60.220.30">
    <property type="match status" value="2"/>
</dbReference>
<feature type="repeat" description="ANK" evidence="7">
    <location>
        <begin position="410"/>
        <end position="442"/>
    </location>
</feature>
<feature type="repeat" description="ANK" evidence="7">
    <location>
        <begin position="84"/>
        <end position="116"/>
    </location>
</feature>
<keyword evidence="3" id="KW-0963">Cytoplasm</keyword>
<dbReference type="Pfam" id="PF00023">
    <property type="entry name" value="Ank"/>
    <property type="match status" value="4"/>
</dbReference>
<evidence type="ECO:0000259" key="9">
    <source>
        <dbReference type="PROSITE" id="PS51145"/>
    </source>
</evidence>
<keyword evidence="6" id="KW-0472">Membrane</keyword>
<feature type="repeat" description="ANK" evidence="7">
    <location>
        <begin position="542"/>
        <end position="574"/>
    </location>
</feature>
<feature type="compositionally biased region" description="Basic and acidic residues" evidence="8">
    <location>
        <begin position="1831"/>
        <end position="1848"/>
    </location>
</feature>
<comment type="subcellular location">
    <subcellularLocation>
        <location evidence="2">Cytoplasm</location>
    </subcellularLocation>
    <subcellularLocation>
        <location evidence="1">Membrane</location>
    </subcellularLocation>
</comment>
<evidence type="ECO:0000256" key="6">
    <source>
        <dbReference type="ARBA" id="ARBA00023136"/>
    </source>
</evidence>
<feature type="domain" description="ZU5" evidence="9">
    <location>
        <begin position="1264"/>
        <end position="1406"/>
    </location>
</feature>
<organism evidence="10 11">
    <name type="scientific">Macrostomum lignano</name>
    <dbReference type="NCBI Taxonomy" id="282301"/>
    <lineage>
        <taxon>Eukaryota</taxon>
        <taxon>Metazoa</taxon>
        <taxon>Spiralia</taxon>
        <taxon>Lophotrochozoa</taxon>
        <taxon>Platyhelminthes</taxon>
        <taxon>Rhabditophora</taxon>
        <taxon>Macrostomorpha</taxon>
        <taxon>Macrostomida</taxon>
        <taxon>Macrostomidae</taxon>
        <taxon>Macrostomum</taxon>
    </lineage>
</organism>
<feature type="repeat" description="ANK" evidence="7">
    <location>
        <begin position="150"/>
        <end position="175"/>
    </location>
</feature>
<dbReference type="Gene3D" id="1.25.40.20">
    <property type="entry name" value="Ankyrin repeat-containing domain"/>
    <property type="match status" value="4"/>
</dbReference>
<feature type="repeat" description="ANK" evidence="7">
    <location>
        <begin position="344"/>
        <end position="376"/>
    </location>
</feature>
<evidence type="ECO:0000313" key="10">
    <source>
        <dbReference type="Proteomes" id="UP000095280"/>
    </source>
</evidence>
<protein>
    <submittedName>
        <fullName evidence="11">ANK_REP_REGION domain-containing protein</fullName>
    </submittedName>
</protein>
<dbReference type="Pfam" id="PF17809">
    <property type="entry name" value="UPA_2"/>
    <property type="match status" value="1"/>
</dbReference>
<dbReference type="PANTHER" id="PTHR24123:SF49">
    <property type="entry name" value="ANKYRIN-2-LIKE ISOFORM X1"/>
    <property type="match status" value="1"/>
</dbReference>
<evidence type="ECO:0000256" key="8">
    <source>
        <dbReference type="SAM" id="MobiDB-lite"/>
    </source>
</evidence>
<evidence type="ECO:0000256" key="5">
    <source>
        <dbReference type="ARBA" id="ARBA00023043"/>
    </source>
</evidence>
<feature type="repeat" description="ANK" evidence="7">
    <location>
        <begin position="117"/>
        <end position="149"/>
    </location>
</feature>
<dbReference type="InterPro" id="IPR036770">
    <property type="entry name" value="Ankyrin_rpt-contain_sf"/>
</dbReference>
<proteinExistence type="predicted"/>
<feature type="repeat" description="ANK" evidence="7">
    <location>
        <begin position="575"/>
        <end position="607"/>
    </location>
</feature>
<dbReference type="SMART" id="SM00218">
    <property type="entry name" value="ZU5"/>
    <property type="match status" value="1"/>
</dbReference>
<feature type="region of interest" description="Disordered" evidence="8">
    <location>
        <begin position="938"/>
        <end position="971"/>
    </location>
</feature>
<evidence type="ECO:0000256" key="2">
    <source>
        <dbReference type="ARBA" id="ARBA00004496"/>
    </source>
</evidence>
<feature type="compositionally biased region" description="Basic and acidic residues" evidence="8">
    <location>
        <begin position="1925"/>
        <end position="1934"/>
    </location>
</feature>
<dbReference type="Pfam" id="PF00791">
    <property type="entry name" value="ZU5"/>
    <property type="match status" value="2"/>
</dbReference>
<feature type="region of interest" description="Disordered" evidence="8">
    <location>
        <begin position="1764"/>
        <end position="1789"/>
    </location>
</feature>
<feature type="domain" description="ZU5" evidence="9">
    <location>
        <begin position="1107"/>
        <end position="1236"/>
    </location>
</feature>
<dbReference type="Proteomes" id="UP000095280">
    <property type="component" value="Unplaced"/>
</dbReference>
<feature type="repeat" description="ANK" evidence="7">
    <location>
        <begin position="278"/>
        <end position="310"/>
    </location>
</feature>
<dbReference type="FunFam" id="2.60.220.30:FF:000009">
    <property type="entry name" value="Ankyrin 2, isoform G"/>
    <property type="match status" value="1"/>
</dbReference>
<dbReference type="PRINTS" id="PR01415">
    <property type="entry name" value="ANKYRIN"/>
</dbReference>
<sequence length="1934" mass="209471">MTITREHSDTASEPQKVDPNQNFLRVARAGNLAKVLDHLNSGTKIDTCNANGLNALHLASKEGHTAVVRELLMRNADPDACTKKGNTALHIACLAGQLEVVKLLIEKDAKVNCQSQNGFTPLYMASQENHVDVVKFLLASGASQTLATTDGFTPLAVALQQGHEKVVAILLENDSRGRSRMPALHVAAKKDDVRSATLLLTSDSNPNHQAGSGFTALHIAAHYGSLGVAALLIEKGADVNFQARNNITPLHVAAKWGMLPVVQKLLEHGAEVDCKTRDGLTPLHCASRSGQYAVVDQLLGSNASFGLKSRSGLSPLHMATQGDHVDCARLLLTRGANLDDTTIDLLTPLHVAAHCGYTRVAKLLLDHRCMVNARALNGFTPLHIACKKNRIRVIELLLQFGCAVEAATESGLTPLHVAAFMGHNSVALLLLQHGANVNSLTVRTETPLHLSVRSGQLEASRALLRCGAQPDARAKDNQTPLHVASRLGNAEIVALLLQSGASPDATCKDNYTALHVAAREGHEEVATLLLDHKASLQLTTKKGATPLHNAAKYDKAGVAKVLLSRGADPNARGRNGLTPLHLAAHYNRTAVTATLLEAKANPNCVASNGYTPLHIASRKNHLDLAGQLLSAGANPRAESKSGFAPLHLAAQEGRAEMCALLCSRGAGVDQASHNGITPLHLAAQEDRVPAAEVLVVQHGGQVDPHTKAGYTPLHTASFFGQAAMVKFLLRQGAGANALTQQQFTPLHVAAQQGHLQVVSLLLEAGADPNLRNSRNWTPAHIAKKQNYINIFELLRRVTTIIENWEEEIILEETIEISKPDTVAEHVMSESDDEAATMPRPRLKDWASRPEHQQLDSVLEDGSRLNATTLMRSDSYNEWSSSADYLKDEMQYTTGRLESVIEATGPSQQEDESMQPAGSTELLLTSPFYASTVSNLALQQQQPTIPEEGSAVDGEDNDDEDDVFVTQPQQAPPVDKQLVVEAAGLDAKFEAEAAGQAEEDGIPVADEVPTNQSVPKLQPPSTPNPPKDKDQLEPVPFIGDAASVDETTNDIEKIGTLSSQKESAVMEQIEPSSYMSQYKEPETLTPPENYITGRDNVPPQRVPVVSGFLVSFLVDARGGAMDASRWPGLRVVIPPSAASAPTRVTCRLMRPGRVARPPQLNDGEGLACRIIELGPHNAPFNGHVLLELPHYASLREREREIVVLRSETGDTWKEHTVEATDQAVMDAVGGFFGSMESNEEMRKKRIIRVLTNSFPQYLALVTRVRQESALIGPEGGVLSSTVVSQVQAVFPEGALTKKIRVAIQALPVPADQVTRLLGPRLAVSPVVTIEPRRRKFHKPITLTIPLPRPASRGPGESPTLRLLCSITGGVQPATWEDITGSTPLSYVKDCVSFTTTVSARFWLMDCPNTAESADLAGRLYRDSFVVPYMARFVIYAKRHEPGEAKLRCFCITDDKMDKTLEAAEGFERKAESREVEVLDSRPQWVETVGNLAAITKGNEQLFLSFKAFRENRLACVVRVKDSSQPAVGKVAFLKDPRPTKPTDSPSLKPICTLEVALPDYQPGAESESGRPATRQWQPALPPPRSAAPGEDAIDAARDPRLPPPPPPPTAAEQEQARKAKTEAFLGLIEAMDSLVPEPDVPSPDRDLTGQGAKCAGVEDLLSKMDSMKSESMAPDSDFPDEEFAAQMRQYNARLSRNESFVVNKSQPLVAAPSICTFPTFAASFTCMSITVSLYVGYTIAILKSFCAHVFKLLVELSVPRSVAVSHSAPTRRDAQPAQGEQSAHEPQEDLKSEARRLVEEMMEPEAAAGNSQAPEVGSPNVPSEAAGFGKSETTKEYHYYEQSSSRDQEFQQTGDSKYTLESDELNEVGEGPFNKPQASVGFKAAITPMKDGKAKREEALKTEYETIETTETSMERINTSETDSAYESKTKNQTE</sequence>
<evidence type="ECO:0000313" key="11">
    <source>
        <dbReference type="WBParaSite" id="maker-uti_cns_0046467-snap-gene-0.4-mRNA-1"/>
    </source>
</evidence>
<keyword evidence="4" id="KW-0677">Repeat</keyword>
<feature type="repeat" description="ANK" evidence="7">
    <location>
        <begin position="674"/>
        <end position="707"/>
    </location>
</feature>
<dbReference type="FunFam" id="1.25.40.20:FF:000003">
    <property type="entry name" value="Ankyrin, isoform B"/>
    <property type="match status" value="1"/>
</dbReference>
<evidence type="ECO:0000256" key="7">
    <source>
        <dbReference type="PROSITE-ProRule" id="PRU00023"/>
    </source>
</evidence>
<dbReference type="InterPro" id="IPR000906">
    <property type="entry name" value="ZU5_dom"/>
</dbReference>
<dbReference type="InterPro" id="IPR040745">
    <property type="entry name" value="Ankyrin_UPA"/>
</dbReference>
<feature type="repeat" description="ANK" evidence="7">
    <location>
        <begin position="476"/>
        <end position="508"/>
    </location>
</feature>